<dbReference type="Gene3D" id="3.30.1490.300">
    <property type="match status" value="1"/>
</dbReference>
<dbReference type="NCBIfam" id="TIGR01175">
    <property type="entry name" value="pilM"/>
    <property type="match status" value="1"/>
</dbReference>
<protein>
    <submittedName>
        <fullName evidence="2">Competence protein A</fullName>
    </submittedName>
</protein>
<dbReference type="InterPro" id="IPR003494">
    <property type="entry name" value="SHS2_FtsA"/>
</dbReference>
<dbReference type="InterPro" id="IPR043129">
    <property type="entry name" value="ATPase_NBD"/>
</dbReference>
<gene>
    <name evidence="2" type="ORF">GALL_280100</name>
</gene>
<dbReference type="SUPFAM" id="SSF53067">
    <property type="entry name" value="Actin-like ATPase domain"/>
    <property type="match status" value="2"/>
</dbReference>
<evidence type="ECO:0000259" key="1">
    <source>
        <dbReference type="SMART" id="SM00842"/>
    </source>
</evidence>
<reference evidence="2" key="1">
    <citation type="submission" date="2016-10" db="EMBL/GenBank/DDBJ databases">
        <title>Sequence of Gallionella enrichment culture.</title>
        <authorList>
            <person name="Poehlein A."/>
            <person name="Muehling M."/>
            <person name="Daniel R."/>
        </authorList>
    </citation>
    <scope>NUCLEOTIDE SEQUENCE</scope>
</reference>
<dbReference type="InterPro" id="IPR005883">
    <property type="entry name" value="PilM"/>
</dbReference>
<organism evidence="2">
    <name type="scientific">mine drainage metagenome</name>
    <dbReference type="NCBI Taxonomy" id="410659"/>
    <lineage>
        <taxon>unclassified sequences</taxon>
        <taxon>metagenomes</taxon>
        <taxon>ecological metagenomes</taxon>
    </lineage>
</organism>
<dbReference type="EMBL" id="MLJW01000304">
    <property type="protein sequence ID" value="OIQ90100.1"/>
    <property type="molecule type" value="Genomic_DNA"/>
</dbReference>
<dbReference type="SMART" id="SM00842">
    <property type="entry name" value="FtsA"/>
    <property type="match status" value="1"/>
</dbReference>
<dbReference type="GO" id="GO:0051301">
    <property type="term" value="P:cell division"/>
    <property type="evidence" value="ECO:0007669"/>
    <property type="project" value="InterPro"/>
</dbReference>
<dbReference type="Pfam" id="PF11104">
    <property type="entry name" value="PilM_2"/>
    <property type="match status" value="1"/>
</dbReference>
<comment type="caution">
    <text evidence="2">The sequence shown here is derived from an EMBL/GenBank/DDBJ whole genome shotgun (WGS) entry which is preliminary data.</text>
</comment>
<dbReference type="AlphaFoldDB" id="A0A1J5RDA8"/>
<evidence type="ECO:0000313" key="2">
    <source>
        <dbReference type="EMBL" id="OIQ90100.1"/>
    </source>
</evidence>
<dbReference type="CDD" id="cd24049">
    <property type="entry name" value="ASKHA_NBD_PilM"/>
    <property type="match status" value="1"/>
</dbReference>
<dbReference type="PIRSF" id="PIRSF019169">
    <property type="entry name" value="PilM"/>
    <property type="match status" value="1"/>
</dbReference>
<name>A0A1J5RDA8_9ZZZZ</name>
<dbReference type="InterPro" id="IPR050696">
    <property type="entry name" value="FtsA/MreB"/>
</dbReference>
<dbReference type="Gene3D" id="3.30.420.40">
    <property type="match status" value="2"/>
</dbReference>
<sequence length="359" mass="39172">MRLDLSIFNPKARPLLGLDISSSSVKLVELSDAGKGVQRIERYTIEPLPRDAVVDGNIVNLETVAEAVKRAWKRLGSPIKYVAMALPAAAVITKKIIVPAGQREQELEAQVESEANQYIPFALDEVNLDFQVIGPSPAGQDEVEVLIAASRKEKVEDRVACADAAGLQPVVMDIESYATQAAFELVEVQLPESGRDRIIALVDLGAHVMNVTVLKNDQLLYTREQAFGGNQLTQDIMRTYGMSGEEAETAKRTSSLPENYAPELLRPFMDSLALEVSRALQFFFTSTQYNEVDHIVLAGGCAVIAGLDEVVAARTQIDTVVANPFVGMQISPRIRPKHLVADAPSLMVACGLALRRFDQ</sequence>
<dbReference type="PANTHER" id="PTHR32432">
    <property type="entry name" value="CELL DIVISION PROTEIN FTSA-RELATED"/>
    <property type="match status" value="1"/>
</dbReference>
<accession>A0A1J5RDA8</accession>
<dbReference type="PANTHER" id="PTHR32432:SF3">
    <property type="entry name" value="ETHANOLAMINE UTILIZATION PROTEIN EUTJ"/>
    <property type="match status" value="1"/>
</dbReference>
<feature type="domain" description="SHS2" evidence="1">
    <location>
        <begin position="15"/>
        <end position="183"/>
    </location>
</feature>
<proteinExistence type="predicted"/>